<name>A0ABZ2M3E9_9BACT</name>
<gene>
    <name evidence="3" type="ORF">LZC94_10410</name>
</gene>
<evidence type="ECO:0000313" key="4">
    <source>
        <dbReference type="Proteomes" id="UP001370348"/>
    </source>
</evidence>
<protein>
    <submittedName>
        <fullName evidence="3">Transposase</fullName>
    </submittedName>
</protein>
<evidence type="ECO:0000259" key="2">
    <source>
        <dbReference type="Pfam" id="PF13340"/>
    </source>
</evidence>
<dbReference type="InterPro" id="IPR025161">
    <property type="entry name" value="IS402-like_dom"/>
</dbReference>
<sequence length="168" mass="18160">MHRHALTDAQWRRLQRVLPKQKTGPASELGDRLFIEAVLYRAKTGLPWRDLSTFLGVPGIVALALGGIFLSSTRGAESGCLVLDADAVALGALALGFWPGFVAGAGLSLLFGVHHDSRWMHGLETTEGILQIAASTWIAWVPWSAGALAVTFSRSWSMHAMRIILQTS</sequence>
<keyword evidence="1" id="KW-0472">Membrane</keyword>
<feature type="transmembrane region" description="Helical" evidence="1">
    <location>
        <begin position="51"/>
        <end position="70"/>
    </location>
</feature>
<accession>A0ABZ2M3E9</accession>
<dbReference type="Pfam" id="PF13340">
    <property type="entry name" value="DUF4096"/>
    <property type="match status" value="1"/>
</dbReference>
<keyword evidence="4" id="KW-1185">Reference proteome</keyword>
<dbReference type="EMBL" id="CP089984">
    <property type="protein sequence ID" value="WXB17662.1"/>
    <property type="molecule type" value="Genomic_DNA"/>
</dbReference>
<organism evidence="3 4">
    <name type="scientific">Pendulispora albinea</name>
    <dbReference type="NCBI Taxonomy" id="2741071"/>
    <lineage>
        <taxon>Bacteria</taxon>
        <taxon>Pseudomonadati</taxon>
        <taxon>Myxococcota</taxon>
        <taxon>Myxococcia</taxon>
        <taxon>Myxococcales</taxon>
        <taxon>Sorangiineae</taxon>
        <taxon>Pendulisporaceae</taxon>
        <taxon>Pendulispora</taxon>
    </lineage>
</organism>
<evidence type="ECO:0000313" key="3">
    <source>
        <dbReference type="EMBL" id="WXB17662.1"/>
    </source>
</evidence>
<keyword evidence="1" id="KW-0812">Transmembrane</keyword>
<keyword evidence="1" id="KW-1133">Transmembrane helix</keyword>
<dbReference type="RefSeq" id="WP_394827302.1">
    <property type="nucleotide sequence ID" value="NZ_CP089984.1"/>
</dbReference>
<feature type="domain" description="Insertion element IS402-like" evidence="2">
    <location>
        <begin position="6"/>
        <end position="53"/>
    </location>
</feature>
<proteinExistence type="predicted"/>
<reference evidence="3 4" key="1">
    <citation type="submission" date="2021-12" db="EMBL/GenBank/DDBJ databases">
        <title>Discovery of the Pendulisporaceae a myxobacterial family with distinct sporulation behavior and unique specialized metabolism.</title>
        <authorList>
            <person name="Garcia R."/>
            <person name="Popoff A."/>
            <person name="Bader C.D."/>
            <person name="Loehr J."/>
            <person name="Walesch S."/>
            <person name="Walt C."/>
            <person name="Boldt J."/>
            <person name="Bunk B."/>
            <person name="Haeckl F.J.F.P.J."/>
            <person name="Gunesch A.P."/>
            <person name="Birkelbach J."/>
            <person name="Nuebel U."/>
            <person name="Pietschmann T."/>
            <person name="Bach T."/>
            <person name="Mueller R."/>
        </authorList>
    </citation>
    <scope>NUCLEOTIDE SEQUENCE [LARGE SCALE GENOMIC DNA]</scope>
    <source>
        <strain evidence="3 4">MSr11954</strain>
    </source>
</reference>
<evidence type="ECO:0000256" key="1">
    <source>
        <dbReference type="SAM" id="Phobius"/>
    </source>
</evidence>
<feature type="transmembrane region" description="Helical" evidence="1">
    <location>
        <begin position="82"/>
        <end position="109"/>
    </location>
</feature>
<dbReference type="Proteomes" id="UP001370348">
    <property type="component" value="Chromosome"/>
</dbReference>